<feature type="region of interest" description="Disordered" evidence="1">
    <location>
        <begin position="47"/>
        <end position="158"/>
    </location>
</feature>
<reference evidence="2 3" key="1">
    <citation type="journal article" date="2013" name="Proc. Natl. Acad. Sci. U.S.A.">
        <title>The king cobra genome reveals dynamic gene evolution and adaptation in the snake venom system.</title>
        <authorList>
            <person name="Vonk F.J."/>
            <person name="Casewell N.R."/>
            <person name="Henkel C.V."/>
            <person name="Heimberg A.M."/>
            <person name="Jansen H.J."/>
            <person name="McCleary R.J."/>
            <person name="Kerkkamp H.M."/>
            <person name="Vos R.A."/>
            <person name="Guerreiro I."/>
            <person name="Calvete J.J."/>
            <person name="Wuster W."/>
            <person name="Woods A.E."/>
            <person name="Logan J.M."/>
            <person name="Harrison R.A."/>
            <person name="Castoe T.A."/>
            <person name="de Koning A.P."/>
            <person name="Pollock D.D."/>
            <person name="Yandell M."/>
            <person name="Calderon D."/>
            <person name="Renjifo C."/>
            <person name="Currier R.B."/>
            <person name="Salgado D."/>
            <person name="Pla D."/>
            <person name="Sanz L."/>
            <person name="Hyder A.S."/>
            <person name="Ribeiro J.M."/>
            <person name="Arntzen J.W."/>
            <person name="van den Thillart G.E."/>
            <person name="Boetzer M."/>
            <person name="Pirovano W."/>
            <person name="Dirks R.P."/>
            <person name="Spaink H.P."/>
            <person name="Duboule D."/>
            <person name="McGlinn E."/>
            <person name="Kini R.M."/>
            <person name="Richardson M.K."/>
        </authorList>
    </citation>
    <scope>NUCLEOTIDE SEQUENCE</scope>
    <source>
        <tissue evidence="2">Blood</tissue>
    </source>
</reference>
<accession>V8ND89</accession>
<protein>
    <submittedName>
        <fullName evidence="2">High mobility group nucleosome-binding domain-containing protein 5</fullName>
    </submittedName>
</protein>
<name>V8ND89_OPHHA</name>
<organism evidence="2 3">
    <name type="scientific">Ophiophagus hannah</name>
    <name type="common">King cobra</name>
    <name type="synonym">Naja hannah</name>
    <dbReference type="NCBI Taxonomy" id="8665"/>
    <lineage>
        <taxon>Eukaryota</taxon>
        <taxon>Metazoa</taxon>
        <taxon>Chordata</taxon>
        <taxon>Craniata</taxon>
        <taxon>Vertebrata</taxon>
        <taxon>Euteleostomi</taxon>
        <taxon>Lepidosauria</taxon>
        <taxon>Squamata</taxon>
        <taxon>Bifurcata</taxon>
        <taxon>Unidentata</taxon>
        <taxon>Episquamata</taxon>
        <taxon>Toxicofera</taxon>
        <taxon>Serpentes</taxon>
        <taxon>Colubroidea</taxon>
        <taxon>Elapidae</taxon>
        <taxon>Elapinae</taxon>
        <taxon>Ophiophagus</taxon>
    </lineage>
</organism>
<proteinExistence type="predicted"/>
<sequence length="158" mass="17623">MAPAPSWLSWLRGGLELPRNAILGGLGFGLKIKGVDRACATCSTTEKQFSGEEKLARPSKALTMSKKETQQIKNTQQTSLGIKSFPCSSDPDDGREGGRGGRKEGEEEEEEEEEEGRRRGGGGGRGGRKEKRRRRRKRRKEGRKVEEEEEEKGCSDQW</sequence>
<keyword evidence="3" id="KW-1185">Reference proteome</keyword>
<feature type="compositionally biased region" description="Basic residues" evidence="1">
    <location>
        <begin position="126"/>
        <end position="142"/>
    </location>
</feature>
<comment type="caution">
    <text evidence="2">The sequence shown here is derived from an EMBL/GenBank/DDBJ whole genome shotgun (WGS) entry which is preliminary data.</text>
</comment>
<evidence type="ECO:0000313" key="2">
    <source>
        <dbReference type="EMBL" id="ETE59522.1"/>
    </source>
</evidence>
<feature type="compositionally biased region" description="Basic and acidic residues" evidence="1">
    <location>
        <begin position="92"/>
        <end position="105"/>
    </location>
</feature>
<feature type="non-terminal residue" evidence="2">
    <location>
        <position position="1"/>
    </location>
</feature>
<dbReference type="AlphaFoldDB" id="V8ND89"/>
<evidence type="ECO:0000313" key="3">
    <source>
        <dbReference type="Proteomes" id="UP000018936"/>
    </source>
</evidence>
<gene>
    <name evidence="2" type="primary">HMGN5</name>
    <name evidence="2" type="ORF">L345_14748</name>
</gene>
<evidence type="ECO:0000256" key="1">
    <source>
        <dbReference type="SAM" id="MobiDB-lite"/>
    </source>
</evidence>
<dbReference type="EMBL" id="AZIM01005519">
    <property type="protein sequence ID" value="ETE59522.1"/>
    <property type="molecule type" value="Genomic_DNA"/>
</dbReference>
<dbReference type="Proteomes" id="UP000018936">
    <property type="component" value="Unassembled WGS sequence"/>
</dbReference>
<feature type="compositionally biased region" description="Polar residues" evidence="1">
    <location>
        <begin position="71"/>
        <end position="81"/>
    </location>
</feature>